<dbReference type="Gene3D" id="3.90.1150.10">
    <property type="entry name" value="Aspartate Aminotransferase, domain 1"/>
    <property type="match status" value="1"/>
</dbReference>
<comment type="caution">
    <text evidence="7">The sequence shown here is derived from an EMBL/GenBank/DDBJ whole genome shotgun (WGS) entry which is preliminary data.</text>
</comment>
<dbReference type="RefSeq" id="WP_087411875.1">
    <property type="nucleotide sequence ID" value="NZ_CALIXP010000059.1"/>
</dbReference>
<evidence type="ECO:0000256" key="3">
    <source>
        <dbReference type="ARBA" id="ARBA00022898"/>
    </source>
</evidence>
<evidence type="ECO:0000256" key="1">
    <source>
        <dbReference type="ARBA" id="ARBA00001933"/>
    </source>
</evidence>
<reference evidence="8" key="1">
    <citation type="submission" date="2017-04" db="EMBL/GenBank/DDBJ databases">
        <title>Function of individual gut microbiota members based on whole genome sequencing of pure cultures obtained from chicken caecum.</title>
        <authorList>
            <person name="Medvecky M."/>
            <person name="Cejkova D."/>
            <person name="Polansky O."/>
            <person name="Karasova D."/>
            <person name="Kubasova T."/>
            <person name="Cizek A."/>
            <person name="Rychlik I."/>
        </authorList>
    </citation>
    <scope>NUCLEOTIDE SEQUENCE [LARGE SCALE GENOMIC DNA]</scope>
    <source>
        <strain evidence="8">An189</strain>
    </source>
</reference>
<feature type="domain" description="Aminotransferase class I/classII large" evidence="6">
    <location>
        <begin position="33"/>
        <end position="370"/>
    </location>
</feature>
<comment type="cofactor">
    <cofactor evidence="1">
        <name>pyridoxal 5'-phosphate</name>
        <dbReference type="ChEBI" id="CHEBI:597326"/>
    </cofactor>
</comment>
<dbReference type="PANTHER" id="PTHR43525:SF1">
    <property type="entry name" value="PROTEIN MALY"/>
    <property type="match status" value="1"/>
</dbReference>
<dbReference type="InterPro" id="IPR015424">
    <property type="entry name" value="PyrdxlP-dep_Trfase"/>
</dbReference>
<dbReference type="InterPro" id="IPR004839">
    <property type="entry name" value="Aminotransferase_I/II_large"/>
</dbReference>
<sequence>MTYDFDMIVPRRGTGSYKWDTPEEENVLPMWVADMDFRTAPAIIEALQKRVEHGIFGYAKVPETYYDAVVRWFESRHRWRINPQWIIYTSGVVPALSAVIKALTVPGDKVIVQTPAYNCFYSSIRNNGCELSVNNLIYQDGRYAMDFKDLEAKAADPKAKILLLCNPHNPVGRVWTPEELRRIGDICLRNGVFVVADEIHCELTYEGHDYTPFASLSECFLQNSVTCVSPSKAFNLAGLQIANIIAADKEVRRRIDRAININEVCDVNPFGIIATIAAYNDSGHWLDALRKYLWENYEYLCHFFEEHLPQYSVLPLEGTYLVWIDCRASGIGSDAITLRLQKEQKLLVNSGTMYGPGGEGFIRLNIACPRILLADGLERILKYIRKHMRLLPHGKIR</sequence>
<dbReference type="Pfam" id="PF00155">
    <property type="entry name" value="Aminotran_1_2"/>
    <property type="match status" value="1"/>
</dbReference>
<organism evidence="7 8">
    <name type="scientific">Bacteroides clarus</name>
    <dbReference type="NCBI Taxonomy" id="626929"/>
    <lineage>
        <taxon>Bacteria</taxon>
        <taxon>Pseudomonadati</taxon>
        <taxon>Bacteroidota</taxon>
        <taxon>Bacteroidia</taxon>
        <taxon>Bacteroidales</taxon>
        <taxon>Bacteroidaceae</taxon>
        <taxon>Bacteroides</taxon>
    </lineage>
</organism>
<dbReference type="Proteomes" id="UP000196587">
    <property type="component" value="Unassembled WGS sequence"/>
</dbReference>
<keyword evidence="3" id="KW-0663">Pyridoxal phosphate</keyword>
<dbReference type="CDD" id="cd00609">
    <property type="entry name" value="AAT_like"/>
    <property type="match status" value="1"/>
</dbReference>
<proteinExistence type="inferred from homology"/>
<dbReference type="AlphaFoldDB" id="A0A1Y4JVB9"/>
<comment type="similarity">
    <text evidence="5">Belongs to the class-II pyridoxal-phosphate-dependent aminotransferase family. MalY/PatB cystathionine beta-lyase subfamily.</text>
</comment>
<dbReference type="InterPro" id="IPR027619">
    <property type="entry name" value="C-S_lyase_PatB-like"/>
</dbReference>
<dbReference type="InterPro" id="IPR015421">
    <property type="entry name" value="PyrdxlP-dep_Trfase_major"/>
</dbReference>
<dbReference type="EMBL" id="NFKE01000001">
    <property type="protein sequence ID" value="OUP36425.1"/>
    <property type="molecule type" value="Genomic_DNA"/>
</dbReference>
<dbReference type="InterPro" id="IPR051798">
    <property type="entry name" value="Class-II_PLP-Dep_Aminotrans"/>
</dbReference>
<dbReference type="SUPFAM" id="SSF53383">
    <property type="entry name" value="PLP-dependent transferases"/>
    <property type="match status" value="1"/>
</dbReference>
<evidence type="ECO:0000256" key="2">
    <source>
        <dbReference type="ARBA" id="ARBA00012224"/>
    </source>
</evidence>
<dbReference type="GO" id="GO:0047804">
    <property type="term" value="F:cysteine-S-conjugate beta-lyase activity"/>
    <property type="evidence" value="ECO:0007669"/>
    <property type="project" value="UniProtKB-EC"/>
</dbReference>
<evidence type="ECO:0000313" key="7">
    <source>
        <dbReference type="EMBL" id="OUP36425.1"/>
    </source>
</evidence>
<gene>
    <name evidence="7" type="ORF">B5F24_00605</name>
</gene>
<accession>A0A1Y4JVB9</accession>
<dbReference type="NCBIfam" id="TIGR04350">
    <property type="entry name" value="C_S_lyase_PatB"/>
    <property type="match status" value="1"/>
</dbReference>
<evidence type="ECO:0000259" key="6">
    <source>
        <dbReference type="Pfam" id="PF00155"/>
    </source>
</evidence>
<name>A0A1Y4JVB9_9BACE</name>
<keyword evidence="4 7" id="KW-0456">Lyase</keyword>
<dbReference type="InterPro" id="IPR015422">
    <property type="entry name" value="PyrdxlP-dep_Trfase_small"/>
</dbReference>
<dbReference type="PANTHER" id="PTHR43525">
    <property type="entry name" value="PROTEIN MALY"/>
    <property type="match status" value="1"/>
</dbReference>
<dbReference type="GO" id="GO:0030170">
    <property type="term" value="F:pyridoxal phosphate binding"/>
    <property type="evidence" value="ECO:0007669"/>
    <property type="project" value="InterPro"/>
</dbReference>
<evidence type="ECO:0000313" key="8">
    <source>
        <dbReference type="Proteomes" id="UP000196587"/>
    </source>
</evidence>
<evidence type="ECO:0000256" key="5">
    <source>
        <dbReference type="ARBA" id="ARBA00037974"/>
    </source>
</evidence>
<protein>
    <recommendedName>
        <fullName evidence="2">cysteine-S-conjugate beta-lyase</fullName>
        <ecNumber evidence="2">4.4.1.13</ecNumber>
    </recommendedName>
</protein>
<dbReference type="EC" id="4.4.1.13" evidence="2"/>
<dbReference type="Gene3D" id="3.40.640.10">
    <property type="entry name" value="Type I PLP-dependent aspartate aminotransferase-like (Major domain)"/>
    <property type="match status" value="1"/>
</dbReference>
<evidence type="ECO:0000256" key="4">
    <source>
        <dbReference type="ARBA" id="ARBA00023239"/>
    </source>
</evidence>